<evidence type="ECO:0000256" key="2">
    <source>
        <dbReference type="SAM" id="SignalP"/>
    </source>
</evidence>
<accession>A0A0C5WKW9</accession>
<keyword evidence="1" id="KW-0175">Coiled coil</keyword>
<dbReference type="KEGG" id="sze:AW14_07345"/>
<feature type="coiled-coil region" evidence="1">
    <location>
        <begin position="66"/>
        <end position="115"/>
    </location>
</feature>
<dbReference type="OrthoDB" id="675330at2"/>
<dbReference type="EMBL" id="CP007202">
    <property type="protein sequence ID" value="AJR03470.1"/>
    <property type="molecule type" value="Genomic_DNA"/>
</dbReference>
<evidence type="ECO:0000256" key="1">
    <source>
        <dbReference type="SAM" id="Coils"/>
    </source>
</evidence>
<keyword evidence="2" id="KW-0732">Signal</keyword>
<organism evidence="3 4">
    <name type="scientific">Siansivirga zeaxanthinifaciens CC-SAMT-1</name>
    <dbReference type="NCBI Taxonomy" id="1454006"/>
    <lineage>
        <taxon>Bacteria</taxon>
        <taxon>Pseudomonadati</taxon>
        <taxon>Bacteroidota</taxon>
        <taxon>Flavobacteriia</taxon>
        <taxon>Flavobacteriales</taxon>
        <taxon>Flavobacteriaceae</taxon>
        <taxon>Siansivirga</taxon>
    </lineage>
</organism>
<protein>
    <submittedName>
        <fullName evidence="3">Sensor of ECF-type sigma factor</fullName>
    </submittedName>
</protein>
<evidence type="ECO:0000313" key="3">
    <source>
        <dbReference type="EMBL" id="AJR03470.1"/>
    </source>
</evidence>
<dbReference type="RefSeq" id="WP_044638189.1">
    <property type="nucleotide sequence ID" value="NZ_CP007202.1"/>
</dbReference>
<dbReference type="HOGENOM" id="CLU_112450_0_0_10"/>
<dbReference type="STRING" id="1454006.AW14_07345"/>
<evidence type="ECO:0000313" key="4">
    <source>
        <dbReference type="Proteomes" id="UP000032229"/>
    </source>
</evidence>
<keyword evidence="4" id="KW-1185">Reference proteome</keyword>
<dbReference type="Proteomes" id="UP000032229">
    <property type="component" value="Chromosome"/>
</dbReference>
<dbReference type="AlphaFoldDB" id="A0A0C5WKW9"/>
<name>A0A0C5WKW9_9FLAO</name>
<sequence>MKTFILPIIVLFLSLNVLAQQPEGRDKIKALKVSFITERLALTANEAEQFWPIYNAYEEATLKLKHEELRDIRREIKNNANNLSEERAVELLEKMTKTENRIHDEEAKLNSKLQKVISAKKIILLKVAEEDFKKKLFEQFKKMKREGKK</sequence>
<proteinExistence type="predicted"/>
<gene>
    <name evidence="3" type="ORF">AW14_07345</name>
</gene>
<feature type="chain" id="PRO_5002195279" evidence="2">
    <location>
        <begin position="20"/>
        <end position="149"/>
    </location>
</feature>
<reference evidence="3 4" key="1">
    <citation type="submission" date="2014-02" db="EMBL/GenBank/DDBJ databases">
        <authorList>
            <person name="Young C.-C."/>
            <person name="Hameed A."/>
            <person name="Huang H.-C."/>
            <person name="Shahina M."/>
        </authorList>
    </citation>
    <scope>NUCLEOTIDE SEQUENCE [LARGE SCALE GENOMIC DNA]</scope>
    <source>
        <strain evidence="3 4">CC-SAMT-1</strain>
    </source>
</reference>
<feature type="signal peptide" evidence="2">
    <location>
        <begin position="1"/>
        <end position="19"/>
    </location>
</feature>